<feature type="region of interest" description="Disordered" evidence="1">
    <location>
        <begin position="699"/>
        <end position="765"/>
    </location>
</feature>
<protein>
    <recommendedName>
        <fullName evidence="5">Tetratricopeptide repeat protein</fullName>
    </recommendedName>
</protein>
<gene>
    <name evidence="3" type="ORF">NX720_23610</name>
</gene>
<dbReference type="EMBL" id="CP103300">
    <property type="protein sequence ID" value="UYM15777.1"/>
    <property type="molecule type" value="Genomic_DNA"/>
</dbReference>
<organism evidence="3 4">
    <name type="scientific">Endozoicomonas euniceicola</name>
    <dbReference type="NCBI Taxonomy" id="1234143"/>
    <lineage>
        <taxon>Bacteria</taxon>
        <taxon>Pseudomonadati</taxon>
        <taxon>Pseudomonadota</taxon>
        <taxon>Gammaproteobacteria</taxon>
        <taxon>Oceanospirillales</taxon>
        <taxon>Endozoicomonadaceae</taxon>
        <taxon>Endozoicomonas</taxon>
    </lineage>
</organism>
<proteinExistence type="predicted"/>
<evidence type="ECO:0000313" key="4">
    <source>
        <dbReference type="Proteomes" id="UP001163255"/>
    </source>
</evidence>
<dbReference type="RefSeq" id="WP_262597961.1">
    <property type="nucleotide sequence ID" value="NZ_CP103300.1"/>
</dbReference>
<feature type="region of interest" description="Disordered" evidence="1">
    <location>
        <begin position="930"/>
        <end position="991"/>
    </location>
</feature>
<keyword evidence="2" id="KW-1133">Transmembrane helix</keyword>
<feature type="compositionally biased region" description="Basic residues" evidence="1">
    <location>
        <begin position="720"/>
        <end position="732"/>
    </location>
</feature>
<feature type="transmembrane region" description="Helical" evidence="2">
    <location>
        <begin position="7"/>
        <end position="24"/>
    </location>
</feature>
<feature type="region of interest" description="Disordered" evidence="1">
    <location>
        <begin position="1241"/>
        <end position="1280"/>
    </location>
</feature>
<feature type="compositionally biased region" description="Basic residues" evidence="1">
    <location>
        <begin position="970"/>
        <end position="982"/>
    </location>
</feature>
<dbReference type="InterPro" id="IPR011990">
    <property type="entry name" value="TPR-like_helical_dom_sf"/>
</dbReference>
<evidence type="ECO:0000313" key="3">
    <source>
        <dbReference type="EMBL" id="UYM15777.1"/>
    </source>
</evidence>
<feature type="region of interest" description="Disordered" evidence="1">
    <location>
        <begin position="252"/>
        <end position="284"/>
    </location>
</feature>
<feature type="compositionally biased region" description="Basic and acidic residues" evidence="1">
    <location>
        <begin position="699"/>
        <end position="719"/>
    </location>
</feature>
<accession>A0ABY6GSN8</accession>
<feature type="compositionally biased region" description="Polar residues" evidence="1">
    <location>
        <begin position="738"/>
        <end position="749"/>
    </location>
</feature>
<feature type="region of interest" description="Disordered" evidence="1">
    <location>
        <begin position="1026"/>
        <end position="1059"/>
    </location>
</feature>
<evidence type="ECO:0008006" key="5">
    <source>
        <dbReference type="Google" id="ProtNLM"/>
    </source>
</evidence>
<feature type="compositionally biased region" description="Polar residues" evidence="1">
    <location>
        <begin position="1241"/>
        <end position="1250"/>
    </location>
</feature>
<feature type="compositionally biased region" description="Basic and acidic residues" evidence="1">
    <location>
        <begin position="930"/>
        <end position="952"/>
    </location>
</feature>
<name>A0ABY6GSN8_9GAMM</name>
<reference evidence="3" key="1">
    <citation type="submission" date="2022-10" db="EMBL/GenBank/DDBJ databases">
        <title>Completed Genome Sequence of two octocoral isolated bacterium, Endozoicomonas euniceicola EF212T and Endozoicomonas gorgoniicola PS125T.</title>
        <authorList>
            <person name="Chiou Y.-J."/>
            <person name="Chen Y.-H."/>
        </authorList>
    </citation>
    <scope>NUCLEOTIDE SEQUENCE</scope>
    <source>
        <strain evidence="3">EF212</strain>
    </source>
</reference>
<dbReference type="Proteomes" id="UP001163255">
    <property type="component" value="Chromosome"/>
</dbReference>
<sequence>MDNKNRFVRCCYILLSISLMLAAYEVKGGFSHHSFILLTSGQPINAISVKRAGVSHRAFSLSEGENFIIAEEVRLNRPVAQVHISGTNYLTDYLLLTSGGRASVAADPNAIEQAEALHFSPCLSNETEGTVGTLLSDIATTNSVPYGQQPCDRRQAPLPGTLYINPSITRLTSESAEGSFTPTDDILVLTFSNTGKGIEELGIIDGQRMEGRVLENGSYRLMVRIGLFEEPFKFTLPQSLIFNPVASYYSPAPTPTDPEPEKRFIPPVKNSGSEQPEADPEKERTDADIAMVVYFCPDQSSRSGSATHTENHAETEIIFIQRSGAATNTESNHPNETKAAPETISVAFAPFAMYSDVRTATQKRSENQKAPEVKTRFTNTKDMIVDVVTTLKNLQPKMSNVENEQVDDAMKNPEDIRLLVNNTRQLIQLRSNYIASAKITDRKLINSVDKILMNSRILLICFLHTLDSEAFVTRGGLKGSDVLPVQLLAELCDGLKPTQSKLNIFEQDEYKFILTLKDIRLYVLGLILKVVDKYNEKEPDFNKAVAYAWQDLRKIIAFIAKNNIIDLDSNLEVSASWQIKVLLSLVASEMGDIETVLLLMQLTKKQLANAGRRSLSEIQDIFDMTLRILVDTLNQVEVEVEVDLASTLFSSFLKSAEVLKLDTSLLEAVIKRRQQQREHAQTKKSQKINQKADLWAEKEKRMSDKIRQKRQEAKKEAQRLRKKRHQSAKQHGKKTEPHSPTLSTATASDLPSEKNTIEPGNRLPLYEQGEQAFTEERYDEALEHFQNELLITSDPLQRARIMSSIADCYFFQGNFASRLSNQLTKAYDYYEDAERAAQSGNFPELDKDGFFKLACSIIDAIDDKLIESIRQAYRWHVEAIDELQKLKGEEEDSEVEELLSLLIIEAENQEELARSIKDGVTTLNKASELRRQAINNKKPDQRPSQRKEEQKVLDQLSHLQEKVTSQPIKGKGKGKKKRKRQTTQKENPDTTLDIEAELEKLKTGGAACQQELYDVLGKFSESAEKAREIKRNRKQKAQHSETPAPEAPASGGSELSSPAGLHHYLEQSQLNELLSSSGIIGFNAVDVPSNHWCMFEALERWLNLFPDRDDLVNNPTEGSELFYALGSRAKLMADENQDDQMLNQIAATFHVDAPGPQAWGTDEMLHRLIAPVLNLNILVLAVDFSEDRPVLTSAMYTRDAITPVPPEERNSAINRSDTIALLHINNHWQAVLPAAGFVQPASTGGNTTEPIENESIPLAGEPGLQGLEISPPEVPVSLPL</sequence>
<keyword evidence="2" id="KW-0812">Transmembrane</keyword>
<keyword evidence="2" id="KW-0472">Membrane</keyword>
<keyword evidence="4" id="KW-1185">Reference proteome</keyword>
<dbReference type="SUPFAM" id="SSF48452">
    <property type="entry name" value="TPR-like"/>
    <property type="match status" value="1"/>
</dbReference>
<evidence type="ECO:0000256" key="1">
    <source>
        <dbReference type="SAM" id="MobiDB-lite"/>
    </source>
</evidence>
<evidence type="ECO:0000256" key="2">
    <source>
        <dbReference type="SAM" id="Phobius"/>
    </source>
</evidence>
<dbReference type="Gene3D" id="1.25.40.10">
    <property type="entry name" value="Tetratricopeptide repeat domain"/>
    <property type="match status" value="1"/>
</dbReference>